<keyword evidence="1" id="KW-0472">Membrane</keyword>
<keyword evidence="1" id="KW-1133">Transmembrane helix</keyword>
<organism evidence="2 3">
    <name type="scientific">Sphingobacterium multivorum</name>
    <dbReference type="NCBI Taxonomy" id="28454"/>
    <lineage>
        <taxon>Bacteria</taxon>
        <taxon>Pseudomonadati</taxon>
        <taxon>Bacteroidota</taxon>
        <taxon>Sphingobacteriia</taxon>
        <taxon>Sphingobacteriales</taxon>
        <taxon>Sphingobacteriaceae</taxon>
        <taxon>Sphingobacterium</taxon>
    </lineage>
</organism>
<reference evidence="2 3" key="1">
    <citation type="submission" date="2019-10" db="EMBL/GenBank/DDBJ databases">
        <authorList>
            <person name="Karimi E."/>
        </authorList>
    </citation>
    <scope>NUCLEOTIDE SEQUENCE [LARGE SCALE GENOMIC DNA]</scope>
    <source>
        <strain evidence="2">Sphingobacterium sp. 8BC</strain>
    </source>
</reference>
<feature type="transmembrane region" description="Helical" evidence="1">
    <location>
        <begin position="12"/>
        <end position="32"/>
    </location>
</feature>
<protein>
    <recommendedName>
        <fullName evidence="4">EpsG family protein</fullName>
    </recommendedName>
</protein>
<keyword evidence="1" id="KW-0812">Transmembrane</keyword>
<name>A0A653XT94_SPHMU</name>
<dbReference type="EMBL" id="CABWMV010000001">
    <property type="protein sequence ID" value="VXC33155.1"/>
    <property type="molecule type" value="Genomic_DNA"/>
</dbReference>
<proteinExistence type="predicted"/>
<evidence type="ECO:0000256" key="1">
    <source>
        <dbReference type="SAM" id="Phobius"/>
    </source>
</evidence>
<dbReference type="AlphaFoldDB" id="A0A653XT94"/>
<feature type="transmembrane region" description="Helical" evidence="1">
    <location>
        <begin position="189"/>
        <end position="215"/>
    </location>
</feature>
<evidence type="ECO:0000313" key="2">
    <source>
        <dbReference type="EMBL" id="VXC33155.1"/>
    </source>
</evidence>
<feature type="transmembrane region" description="Helical" evidence="1">
    <location>
        <begin position="282"/>
        <end position="303"/>
    </location>
</feature>
<feature type="transmembrane region" description="Helical" evidence="1">
    <location>
        <begin position="147"/>
        <end position="169"/>
    </location>
</feature>
<evidence type="ECO:0000313" key="3">
    <source>
        <dbReference type="Proteomes" id="UP000432350"/>
    </source>
</evidence>
<dbReference type="Proteomes" id="UP000432350">
    <property type="component" value="Unassembled WGS sequence"/>
</dbReference>
<feature type="transmembrane region" description="Helical" evidence="1">
    <location>
        <begin position="315"/>
        <end position="334"/>
    </location>
</feature>
<feature type="transmembrane region" description="Helical" evidence="1">
    <location>
        <begin position="222"/>
        <end position="240"/>
    </location>
</feature>
<dbReference type="RefSeq" id="WP_159332642.1">
    <property type="nucleotide sequence ID" value="NZ_DAMBAN010000005.1"/>
</dbReference>
<evidence type="ECO:0008006" key="4">
    <source>
        <dbReference type="Google" id="ProtNLM"/>
    </source>
</evidence>
<feature type="transmembrane region" description="Helical" evidence="1">
    <location>
        <begin position="368"/>
        <end position="387"/>
    </location>
</feature>
<feature type="transmembrane region" description="Helical" evidence="1">
    <location>
        <begin position="111"/>
        <end position="127"/>
    </location>
</feature>
<accession>A0A653XT94</accession>
<gene>
    <name evidence="2" type="ORF">SPHINGO8BC_10125</name>
</gene>
<sequence length="409" mass="48112">MSRIRDLHDKTLSFLLAFTVPILSFINSLRFADRVWFKNVIWINCFFYGFSMEVLDPIYDPYRYYLHFKQYTNLHFHTLGELFLYLKNVEIDIDYYQTYTAIFIGQFTSNYHFYFAFLAGIYGYFYSRNLDMIFRSLFLNKRDLFTIIITIALIVVIGTTGMSGFRFWTAAHIYLYVILKYFLYRKNKLILFSIIPLIHIGFLIPIAIFFCYRYLLKPFQSGYVLTIMYAIIILSSILSIDSISKFILGSLSGFSGGAVKRVEIYSSDQVIRDLETRTITTIGLIFIWVRKLLTYTVFTYLILNISRLRKREAEFSLITFVFLFTASFSVLSVIPIFDRFLNISVFLGFFFVGIFSSQSNQQGKITQYLWLSLLCCLMGLDTLNIILQNRVFYSIDMLYAPVKLITDLF</sequence>